<dbReference type="EMBL" id="CADCVE010000001">
    <property type="protein sequence ID" value="CAA9433245.1"/>
    <property type="molecule type" value="Genomic_DNA"/>
</dbReference>
<dbReference type="AlphaFoldDB" id="A0A6J4Q681"/>
<sequence>MFRACGWLLNRRRGDLQGEQFERGSAVEAGDERALAVPGGSVRRLRLWRQREEVLLAREGP</sequence>
<proteinExistence type="predicted"/>
<name>A0A6J4Q681_9ACTN</name>
<organism evidence="1">
    <name type="scientific">uncultured Rubrobacteraceae bacterium</name>
    <dbReference type="NCBI Taxonomy" id="349277"/>
    <lineage>
        <taxon>Bacteria</taxon>
        <taxon>Bacillati</taxon>
        <taxon>Actinomycetota</taxon>
        <taxon>Rubrobacteria</taxon>
        <taxon>Rubrobacterales</taxon>
        <taxon>Rubrobacteraceae</taxon>
        <taxon>environmental samples</taxon>
    </lineage>
</organism>
<gene>
    <name evidence="1" type="ORF">AVDCRST_MAG28-1614</name>
</gene>
<protein>
    <submittedName>
        <fullName evidence="1">Uncharacterized protein</fullName>
    </submittedName>
</protein>
<reference evidence="1" key="1">
    <citation type="submission" date="2020-02" db="EMBL/GenBank/DDBJ databases">
        <authorList>
            <person name="Meier V. D."/>
        </authorList>
    </citation>
    <scope>NUCLEOTIDE SEQUENCE</scope>
    <source>
        <strain evidence="1">AVDCRST_MAG28</strain>
    </source>
</reference>
<evidence type="ECO:0000313" key="1">
    <source>
        <dbReference type="EMBL" id="CAA9433245.1"/>
    </source>
</evidence>
<accession>A0A6J4Q681</accession>